<dbReference type="InterPro" id="IPR000515">
    <property type="entry name" value="MetI-like"/>
</dbReference>
<dbReference type="Pfam" id="PF00528">
    <property type="entry name" value="BPD_transp_1"/>
    <property type="match status" value="1"/>
</dbReference>
<feature type="transmembrane region" description="Helical" evidence="7">
    <location>
        <begin position="115"/>
        <end position="134"/>
    </location>
</feature>
<feature type="compositionally biased region" description="Basic residues" evidence="8">
    <location>
        <begin position="13"/>
        <end position="25"/>
    </location>
</feature>
<evidence type="ECO:0000256" key="8">
    <source>
        <dbReference type="SAM" id="MobiDB-lite"/>
    </source>
</evidence>
<dbReference type="PANTHER" id="PTHR30151">
    <property type="entry name" value="ALKANE SULFONATE ABC TRANSPORTER-RELATED, MEMBRANE SUBUNIT"/>
    <property type="match status" value="1"/>
</dbReference>
<dbReference type="PROSITE" id="PS50928">
    <property type="entry name" value="ABC_TM1"/>
    <property type="match status" value="1"/>
</dbReference>
<protein>
    <submittedName>
        <fullName evidence="10">ABC transporter permease</fullName>
    </submittedName>
</protein>
<proteinExistence type="inferred from homology"/>
<evidence type="ECO:0000259" key="9">
    <source>
        <dbReference type="PROSITE" id="PS50928"/>
    </source>
</evidence>
<feature type="domain" description="ABC transmembrane type-1" evidence="9">
    <location>
        <begin position="108"/>
        <end position="293"/>
    </location>
</feature>
<dbReference type="RefSeq" id="WP_160823597.1">
    <property type="nucleotide sequence ID" value="NZ_JBHSXS010000010.1"/>
</dbReference>
<accession>A0ABW2CM98</accession>
<dbReference type="Gene3D" id="1.10.3720.10">
    <property type="entry name" value="MetI-like"/>
    <property type="match status" value="1"/>
</dbReference>
<dbReference type="Proteomes" id="UP001596380">
    <property type="component" value="Unassembled WGS sequence"/>
</dbReference>
<keyword evidence="6 7" id="KW-0472">Membrane</keyword>
<evidence type="ECO:0000256" key="6">
    <source>
        <dbReference type="ARBA" id="ARBA00023136"/>
    </source>
</evidence>
<evidence type="ECO:0000256" key="4">
    <source>
        <dbReference type="ARBA" id="ARBA00022692"/>
    </source>
</evidence>
<feature type="compositionally biased region" description="Low complexity" evidence="8">
    <location>
        <begin position="1"/>
        <end position="11"/>
    </location>
</feature>
<keyword evidence="11" id="KW-1185">Reference proteome</keyword>
<evidence type="ECO:0000256" key="5">
    <source>
        <dbReference type="ARBA" id="ARBA00022989"/>
    </source>
</evidence>
<keyword evidence="3" id="KW-1003">Cell membrane</keyword>
<keyword evidence="4 7" id="KW-0812">Transmembrane</keyword>
<reference evidence="11" key="1">
    <citation type="journal article" date="2019" name="Int. J. Syst. Evol. Microbiol.">
        <title>The Global Catalogue of Microorganisms (GCM) 10K type strain sequencing project: providing services to taxonomists for standard genome sequencing and annotation.</title>
        <authorList>
            <consortium name="The Broad Institute Genomics Platform"/>
            <consortium name="The Broad Institute Genome Sequencing Center for Infectious Disease"/>
            <person name="Wu L."/>
            <person name="Ma J."/>
        </authorList>
    </citation>
    <scope>NUCLEOTIDE SEQUENCE [LARGE SCALE GENOMIC DNA]</scope>
    <source>
        <strain evidence="11">JCM 3369</strain>
    </source>
</reference>
<dbReference type="SUPFAM" id="SSF161098">
    <property type="entry name" value="MetI-like"/>
    <property type="match status" value="1"/>
</dbReference>
<comment type="subcellular location">
    <subcellularLocation>
        <location evidence="1 7">Cell membrane</location>
        <topology evidence="1 7">Multi-pass membrane protein</topology>
    </subcellularLocation>
</comment>
<feature type="transmembrane region" description="Helical" evidence="7">
    <location>
        <begin position="54"/>
        <end position="71"/>
    </location>
</feature>
<dbReference type="CDD" id="cd06261">
    <property type="entry name" value="TM_PBP2"/>
    <property type="match status" value="1"/>
</dbReference>
<keyword evidence="2 7" id="KW-0813">Transport</keyword>
<comment type="caution">
    <text evidence="10">The sequence shown here is derived from an EMBL/GenBank/DDBJ whole genome shotgun (WGS) entry which is preliminary data.</text>
</comment>
<organism evidence="10 11">
    <name type="scientific">Actinomadura yumaensis</name>
    <dbReference type="NCBI Taxonomy" id="111807"/>
    <lineage>
        <taxon>Bacteria</taxon>
        <taxon>Bacillati</taxon>
        <taxon>Actinomycetota</taxon>
        <taxon>Actinomycetes</taxon>
        <taxon>Streptosporangiales</taxon>
        <taxon>Thermomonosporaceae</taxon>
        <taxon>Actinomadura</taxon>
    </lineage>
</organism>
<dbReference type="InterPro" id="IPR035906">
    <property type="entry name" value="MetI-like_sf"/>
</dbReference>
<evidence type="ECO:0000256" key="2">
    <source>
        <dbReference type="ARBA" id="ARBA00022448"/>
    </source>
</evidence>
<dbReference type="EMBL" id="JBHSXS010000010">
    <property type="protein sequence ID" value="MFC6881813.1"/>
    <property type="molecule type" value="Genomic_DNA"/>
</dbReference>
<evidence type="ECO:0000313" key="10">
    <source>
        <dbReference type="EMBL" id="MFC6881813.1"/>
    </source>
</evidence>
<sequence length="308" mass="32598">MTAIRTAPGKTAGKGRARGIGRKGARTAAGAGGGGGGPRGALSVRILRALRDRWLVLAVAVGIWELATRASDSVFFPPPSKIVSHMHTLWFDGSAARLFLNETATGNILPSLGRMALGLFLAAAAGLVFGLALGRSERAYAYLDPAFQFFRAIPPPALVPVFIVLFEVGTPMQVASIVFSAVWPILMNTAEGARTVDALQLETARVFRLSAPTRLRLVILPAALPKIFAGVRLSLSLSLILMVFSELLPGTANGVGFQLTDAQSRSDLPTVWAVIVLLGILGYLLNAALTAVERRALGWHLASRRVAT</sequence>
<feature type="transmembrane region" description="Helical" evidence="7">
    <location>
        <begin position="271"/>
        <end position="292"/>
    </location>
</feature>
<dbReference type="PANTHER" id="PTHR30151:SF25">
    <property type="entry name" value="TAURINE TRANSPORT SYSTEM PERMEASE PROTEIN TAUC"/>
    <property type="match status" value="1"/>
</dbReference>
<keyword evidence="5 7" id="KW-1133">Transmembrane helix</keyword>
<feature type="transmembrane region" description="Helical" evidence="7">
    <location>
        <begin position="217"/>
        <end position="244"/>
    </location>
</feature>
<evidence type="ECO:0000313" key="11">
    <source>
        <dbReference type="Proteomes" id="UP001596380"/>
    </source>
</evidence>
<evidence type="ECO:0000256" key="7">
    <source>
        <dbReference type="RuleBase" id="RU363032"/>
    </source>
</evidence>
<evidence type="ECO:0000256" key="1">
    <source>
        <dbReference type="ARBA" id="ARBA00004651"/>
    </source>
</evidence>
<name>A0ABW2CM98_9ACTN</name>
<comment type="similarity">
    <text evidence="7">Belongs to the binding-protein-dependent transport system permease family.</text>
</comment>
<gene>
    <name evidence="10" type="ORF">ACFQKB_18805</name>
</gene>
<feature type="region of interest" description="Disordered" evidence="8">
    <location>
        <begin position="1"/>
        <end position="38"/>
    </location>
</feature>
<evidence type="ECO:0000256" key="3">
    <source>
        <dbReference type="ARBA" id="ARBA00022475"/>
    </source>
</evidence>